<protein>
    <recommendedName>
        <fullName evidence="8">PilY1 beta-propeller domain-containing protein</fullName>
    </recommendedName>
</protein>
<gene>
    <name evidence="9" type="ORF">NM04_01795</name>
</gene>
<keyword evidence="4" id="KW-0479">Metal-binding</keyword>
<comment type="caution">
    <text evidence="9">The sequence shown here is derived from an EMBL/GenBank/DDBJ whole genome shotgun (WGS) entry which is preliminary data.</text>
</comment>
<keyword evidence="6" id="KW-0281">Fimbrium</keyword>
<keyword evidence="5" id="KW-0106">Calcium</keyword>
<proteinExistence type="inferred from homology"/>
<dbReference type="GO" id="GO:0009289">
    <property type="term" value="C:pilus"/>
    <property type="evidence" value="ECO:0007669"/>
    <property type="project" value="UniProtKB-SubCell"/>
</dbReference>
<dbReference type="EMBL" id="JSAB01000014">
    <property type="protein sequence ID" value="RNF32441.1"/>
    <property type="molecule type" value="Genomic_DNA"/>
</dbReference>
<organism evidence="9 10">
    <name type="scientific">Massilia aurea</name>
    <dbReference type="NCBI Taxonomy" id="373040"/>
    <lineage>
        <taxon>Bacteria</taxon>
        <taxon>Pseudomonadati</taxon>
        <taxon>Pseudomonadota</taxon>
        <taxon>Betaproteobacteria</taxon>
        <taxon>Burkholderiales</taxon>
        <taxon>Oxalobacteraceae</taxon>
        <taxon>Telluria group</taxon>
        <taxon>Massilia</taxon>
    </lineage>
</organism>
<comment type="similarity">
    <text evidence="2">Belongs to the PilY1 family.</text>
</comment>
<accession>A0A422QRK4</accession>
<sequence>MKRLLALLVLLFALPAGAEPTAIAQLPLMNISGSGTVQPNLMLLYDNSGSMNFNYTPDYVNLSSTCRLGNTMDDGTNACVAGYPPFASADFNRQYYDPKVRYMPPLKADGTYYGDLDARATSDWKVVPNDVFEVNRTDLLGNRNSTSSTNLVTGFPDLNWCVSRNSNCDYNRTGYTYPTNQRRYGQYFTANPYYYSINVAEYCLDATLTDCRAATANGGPPTSRYTFPARVRFCNSTKLTTCQAKYVGDYIYPRFSGGNQIAPWYGTISIGSSAGTQVRAIASVTATGLAGEDVITAGAVSADTGTNSADKQIALARALARSIIDKTGLANQFAACVMSPGSSGVPSCESLGITLAGDNVVGVLPIVCAEGTTGKSFDNCTLVTDNSRAGTNLMLDTGTGATALLRISGTTHASSTQVISNFSLNRTALFARSLSLDRGKSAAWVANRIRDYINESVGNRGTIRAYVGGDADSSPSCRREQNTTLCVIDSSNNADGTSVSYDGPTNNTSSGRTNLTLTKVAAVSDVVAHSTTGLGSSVFVRTDIVPTRSVYPRYPNRSDCTGAFCTYAQEMTNFANWYGYYKTRNQMMKTSVGQAFGPINDKYNVGLVSLSVAAEEGAMNPPKPFAGTDRTKWYSDLYDMNTSGATPVRLALHAIGKMFANKAPYEVEGDARVVKFACQQNFTFITTDGYWNGGAPGGIASNDNKHDPSRFCLQSQGCVDKRTQSTPSLADIALYWYNGGWDGRDPKPDIPSLRRDLEGKVGAVPAAGGENNRLHMRTYALGLGVDGIMNYEPNYDVAPLPGGDLYKVISEAKEGCPWNGGGAWVWPNPETGVNSGSAAYQSRVDDLWHAAINGHGKYFSASDPLQVVEGLRSALANIEVKTGAAAAAATSTPNISQNDNDIFSATFTTVRWFGRLAKRSVDVATGEVSTTESWNTSDTLGTKVDASSDERRIYMRNPASGARANFLYAEMDLEKAWFDNKCNALTQCASMSVANRQIVNNGANIVNWLRGQQQHADDTVLRSYSRTTVGENSGNSSVPIVLGDIASSKPAYLREPRRNFDRDGYSAYKIANARRAATVFAAANDGMLHAFNASSGEETWAYAPRITMKKLHLLASTTYGTNHIFSVDGSPEVADVKIGDEWRTVLVAGLNAGGRGYYALDVTDPDDPQPLWELCADSAVCSGIHNEPQIGYSFGNPQFGTIKDEANGEEKWVVFLTSGYNNIPGTDGVAGGDGKGYLFVVDIASGRILRKISTDVGSVGTPSGLAKITAITNDPNNDPLVTYVYGGDNTGKMWRFDFTVPGTTTRLLMGDAGVDKPFTTRPEVTACRVERPVLGEDGDDDESGKTVAGAQRVVVFGSGRLLDLIDVENTKRQSAYVLKDSGQTIGASGWPGSSMVKRQLARIEEEGGTSQAAVPFSISGDDVDLARQDGWYVDFDQNTGERVNLDPKVVAGTVNVVTNLPSSSTECSVGGTSVMYQLNVCTGRAASPDGVAGYPLAASAAVGFIVVRLPSGALKTITTTADGSMVTGRFPPSETTEAHRAGWRRVRD</sequence>
<dbReference type="InterPro" id="IPR008707">
    <property type="entry name" value="B-propeller_PilY1"/>
</dbReference>
<dbReference type="SUPFAM" id="SSF50998">
    <property type="entry name" value="Quinoprotein alcohol dehydrogenase-like"/>
    <property type="match status" value="1"/>
</dbReference>
<keyword evidence="7" id="KW-0732">Signal</keyword>
<evidence type="ECO:0000256" key="3">
    <source>
        <dbReference type="ARBA" id="ARBA00022558"/>
    </source>
</evidence>
<dbReference type="OrthoDB" id="7156875at2"/>
<feature type="chain" id="PRO_5019162993" description="PilY1 beta-propeller domain-containing protein" evidence="7">
    <location>
        <begin position="19"/>
        <end position="1548"/>
    </location>
</feature>
<evidence type="ECO:0000313" key="9">
    <source>
        <dbReference type="EMBL" id="RNF32441.1"/>
    </source>
</evidence>
<evidence type="ECO:0000256" key="5">
    <source>
        <dbReference type="ARBA" id="ARBA00022837"/>
    </source>
</evidence>
<dbReference type="RefSeq" id="WP_123067847.1">
    <property type="nucleotide sequence ID" value="NZ_JSAB01000014.1"/>
</dbReference>
<dbReference type="InterPro" id="IPR018391">
    <property type="entry name" value="PQQ_b-propeller_rpt"/>
</dbReference>
<feature type="domain" description="PilY1 beta-propeller" evidence="8">
    <location>
        <begin position="1052"/>
        <end position="1381"/>
    </location>
</feature>
<dbReference type="GO" id="GO:0046872">
    <property type="term" value="F:metal ion binding"/>
    <property type="evidence" value="ECO:0007669"/>
    <property type="project" value="UniProtKB-KW"/>
</dbReference>
<dbReference type="SMART" id="SM00564">
    <property type="entry name" value="PQQ"/>
    <property type="match status" value="2"/>
</dbReference>
<evidence type="ECO:0000313" key="10">
    <source>
        <dbReference type="Proteomes" id="UP000283254"/>
    </source>
</evidence>
<dbReference type="InterPro" id="IPR011047">
    <property type="entry name" value="Quinoprotein_ADH-like_sf"/>
</dbReference>
<comment type="subcellular location">
    <subcellularLocation>
        <location evidence="1">Fimbrium</location>
    </subcellularLocation>
</comment>
<name>A0A422QRK4_9BURK</name>
<dbReference type="Proteomes" id="UP000283254">
    <property type="component" value="Unassembled WGS sequence"/>
</dbReference>
<evidence type="ECO:0000259" key="8">
    <source>
        <dbReference type="Pfam" id="PF05567"/>
    </source>
</evidence>
<feature type="signal peptide" evidence="7">
    <location>
        <begin position="1"/>
        <end position="18"/>
    </location>
</feature>
<reference evidence="9" key="1">
    <citation type="submission" date="2014-10" db="EMBL/GenBank/DDBJ databases">
        <title>Massilia sp. genome.</title>
        <authorList>
            <person name="Xu B."/>
            <person name="Dai L."/>
            <person name="Huang Z."/>
        </authorList>
    </citation>
    <scope>NUCLEOTIDE SEQUENCE [LARGE SCALE GENOMIC DNA]</scope>
    <source>
        <strain evidence="9">CFS-1</strain>
    </source>
</reference>
<evidence type="ECO:0000256" key="6">
    <source>
        <dbReference type="ARBA" id="ARBA00023263"/>
    </source>
</evidence>
<evidence type="ECO:0000256" key="4">
    <source>
        <dbReference type="ARBA" id="ARBA00022723"/>
    </source>
</evidence>
<keyword evidence="3" id="KW-1029">Fimbrium biogenesis</keyword>
<keyword evidence="10" id="KW-1185">Reference proteome</keyword>
<evidence type="ECO:0000256" key="7">
    <source>
        <dbReference type="SAM" id="SignalP"/>
    </source>
</evidence>
<evidence type="ECO:0000256" key="2">
    <source>
        <dbReference type="ARBA" id="ARBA00008387"/>
    </source>
</evidence>
<evidence type="ECO:0000256" key="1">
    <source>
        <dbReference type="ARBA" id="ARBA00004561"/>
    </source>
</evidence>
<dbReference type="Pfam" id="PF05567">
    <property type="entry name" value="T4P_PilY1"/>
    <property type="match status" value="1"/>
</dbReference>